<comment type="caution">
    <text evidence="3">The sequence shown here is derived from an EMBL/GenBank/DDBJ whole genome shotgun (WGS) entry which is preliminary data.</text>
</comment>
<keyword evidence="1" id="KW-0732">Signal</keyword>
<evidence type="ECO:0000313" key="4">
    <source>
        <dbReference type="Proteomes" id="UP001597273"/>
    </source>
</evidence>
<dbReference type="EMBL" id="JBHUFW010000004">
    <property type="protein sequence ID" value="MFD1861952.1"/>
    <property type="molecule type" value="Genomic_DNA"/>
</dbReference>
<dbReference type="Proteomes" id="UP001597273">
    <property type="component" value="Unassembled WGS sequence"/>
</dbReference>
<dbReference type="PANTHER" id="PTHR43308">
    <property type="entry name" value="OUTER MEMBRANE PROTEIN ALPHA-RELATED"/>
    <property type="match status" value="1"/>
</dbReference>
<dbReference type="PANTHER" id="PTHR43308:SF5">
    <property type="entry name" value="S-LAYER PROTEIN _ PEPTIDOGLYCAN ENDO-BETA-N-ACETYLGLUCOSAMINIDASE"/>
    <property type="match status" value="1"/>
</dbReference>
<evidence type="ECO:0000256" key="1">
    <source>
        <dbReference type="SAM" id="SignalP"/>
    </source>
</evidence>
<dbReference type="RefSeq" id="WP_204890992.1">
    <property type="nucleotide sequence ID" value="NZ_JBHUFW010000004.1"/>
</dbReference>
<evidence type="ECO:0000259" key="2">
    <source>
        <dbReference type="PROSITE" id="PS51272"/>
    </source>
</evidence>
<feature type="chain" id="PRO_5047383816" evidence="1">
    <location>
        <begin position="24"/>
        <end position="357"/>
    </location>
</feature>
<feature type="domain" description="SLH" evidence="2">
    <location>
        <begin position="84"/>
        <end position="138"/>
    </location>
</feature>
<organism evidence="3 4">
    <name type="scientific">Planococcus chinensis</name>
    <dbReference type="NCBI Taxonomy" id="272917"/>
    <lineage>
        <taxon>Bacteria</taxon>
        <taxon>Bacillati</taxon>
        <taxon>Bacillota</taxon>
        <taxon>Bacilli</taxon>
        <taxon>Bacillales</taxon>
        <taxon>Caryophanaceae</taxon>
        <taxon>Planococcus</taxon>
    </lineage>
</organism>
<feature type="signal peptide" evidence="1">
    <location>
        <begin position="1"/>
        <end position="23"/>
    </location>
</feature>
<protein>
    <submittedName>
        <fullName evidence="3">S-layer homology domain-containing protein</fullName>
    </submittedName>
</protein>
<dbReference type="Pfam" id="PF00395">
    <property type="entry name" value="SLH"/>
    <property type="match status" value="3"/>
</dbReference>
<sequence length="357" mass="39070">MKWVTALSGTVLALGLLAAPASAASDLPKSHGFYDEMTYLMELGAVSGYPDGTVQPDKIVTRAEAAIMIGKLFQFDGTPRASGFSDVTKGMKASGYIAAVREQGYINGYDDGTFRPYAPITRGDMAIILGMVYSSPEIGLNTFKDVNPNMRAYYAVSAVADSNIAAGYSDGTFKPYAKTTRGQFSAFLARAEEPKFQNDTHLANGFMRDKTKTYVYKYEDGTVSTHSYKRYTMPRIDLGFAWHDSTEEYGFYNETESRSGYEIGSPLNFTMLDLVYPYKVGTVIDAGEDYGDKLSVTGVNVTVETAYKTFTNAVEVTVEGYSEIPNSGHKFYLVPGMGQVKLVHDDGEVGVELINVK</sequence>
<name>A0ABW4QEH5_9BACL</name>
<accession>A0ABW4QEH5</accession>
<reference evidence="4" key="1">
    <citation type="journal article" date="2019" name="Int. J. Syst. Evol. Microbiol.">
        <title>The Global Catalogue of Microorganisms (GCM) 10K type strain sequencing project: providing services to taxonomists for standard genome sequencing and annotation.</title>
        <authorList>
            <consortium name="The Broad Institute Genomics Platform"/>
            <consortium name="The Broad Institute Genome Sequencing Center for Infectious Disease"/>
            <person name="Wu L."/>
            <person name="Ma J."/>
        </authorList>
    </citation>
    <scope>NUCLEOTIDE SEQUENCE [LARGE SCALE GENOMIC DNA]</scope>
    <source>
        <strain evidence="4">CGMCC 1.15475</strain>
    </source>
</reference>
<proteinExistence type="predicted"/>
<dbReference type="InterPro" id="IPR001119">
    <property type="entry name" value="SLH_dom"/>
</dbReference>
<feature type="domain" description="SLH" evidence="2">
    <location>
        <begin position="139"/>
        <end position="202"/>
    </location>
</feature>
<feature type="domain" description="SLH" evidence="2">
    <location>
        <begin position="20"/>
        <end position="83"/>
    </location>
</feature>
<keyword evidence="4" id="KW-1185">Reference proteome</keyword>
<dbReference type="InterPro" id="IPR051465">
    <property type="entry name" value="Cell_Envelope_Struct_Comp"/>
</dbReference>
<evidence type="ECO:0000313" key="3">
    <source>
        <dbReference type="EMBL" id="MFD1861952.1"/>
    </source>
</evidence>
<gene>
    <name evidence="3" type="ORF">ACFSDB_03380</name>
</gene>
<dbReference type="PROSITE" id="PS51272">
    <property type="entry name" value="SLH"/>
    <property type="match status" value="3"/>
</dbReference>